<sequence length="364" mass="40021">MALKVGIVGLTNCGKTTIFNCISDAKAEVSTFAFSTTKSNLGTAHVHDPRLYELDKLIKADKVVPATVELVDIPGLAKGAGQGEGIGNSFLNDVRNVDALIHVVRCFDDPLLPHMDGSIDPIRDKENLDFELQVKDLEQIDRKLQKVEKAFKTGDKSAKPAYDSLVKFKTQLENLGNIRSLDLSEDDVKIIRELFLLTAKPVMYVCNVDDASASSGNAYSQNFTEAVKGENTEVIIVAGRAEAEIAELDESDRVDFLKDLNLTEPGVRRITRAAYSLLNLISFFTVGGVENRAWSIPRNTPAPQAAGAIHSDLERGFIRAEVIAYNDMIQYKTEAACKDAGKMRVEGKTYIVQDGDILHIRFNV</sequence>
<dbReference type="Pfam" id="PF01926">
    <property type="entry name" value="MMR_HSR1"/>
    <property type="match status" value="1"/>
</dbReference>
<dbReference type="InterPro" id="IPR041706">
    <property type="entry name" value="YchF_N"/>
</dbReference>
<comment type="cofactor">
    <cofactor evidence="1">
        <name>Mg(2+)</name>
        <dbReference type="ChEBI" id="CHEBI:18420"/>
    </cofactor>
</comment>
<dbReference type="PROSITE" id="PS51710">
    <property type="entry name" value="G_OBG"/>
    <property type="match status" value="1"/>
</dbReference>
<dbReference type="Gene3D" id="3.10.20.30">
    <property type="match status" value="1"/>
</dbReference>
<dbReference type="InterPro" id="IPR013029">
    <property type="entry name" value="YchF_C"/>
</dbReference>
<keyword evidence="3" id="KW-0547">Nucleotide-binding</keyword>
<dbReference type="InterPro" id="IPR023192">
    <property type="entry name" value="TGS-like_dom_sf"/>
</dbReference>
<dbReference type="FunFam" id="3.10.20.30:FF:000001">
    <property type="entry name" value="Ribosome-binding ATPase YchF"/>
    <property type="match status" value="1"/>
</dbReference>
<dbReference type="PANTHER" id="PTHR23305">
    <property type="entry name" value="OBG GTPASE FAMILY"/>
    <property type="match status" value="1"/>
</dbReference>
<dbReference type="AlphaFoldDB" id="A0A644WPV7"/>
<proteinExistence type="inferred from homology"/>
<gene>
    <name evidence="7" type="primary">ychF_21</name>
    <name evidence="7" type="ORF">SDC9_52210</name>
</gene>
<dbReference type="GO" id="GO:0005737">
    <property type="term" value="C:cytoplasm"/>
    <property type="evidence" value="ECO:0007669"/>
    <property type="project" value="TreeGrafter"/>
</dbReference>
<evidence type="ECO:0000259" key="5">
    <source>
        <dbReference type="PROSITE" id="PS51710"/>
    </source>
</evidence>
<reference evidence="7" key="1">
    <citation type="submission" date="2019-08" db="EMBL/GenBank/DDBJ databases">
        <authorList>
            <person name="Kucharzyk K."/>
            <person name="Murdoch R.W."/>
            <person name="Higgins S."/>
            <person name="Loffler F."/>
        </authorList>
    </citation>
    <scope>NUCLEOTIDE SEQUENCE</scope>
</reference>
<dbReference type="InterPro" id="IPR004396">
    <property type="entry name" value="ATPase_YchF/OLA1"/>
</dbReference>
<feature type="domain" description="OBG-type G" evidence="5">
    <location>
        <begin position="3"/>
        <end position="257"/>
    </location>
</feature>
<dbReference type="Pfam" id="PF06071">
    <property type="entry name" value="YchF-GTPase_C"/>
    <property type="match status" value="1"/>
</dbReference>
<dbReference type="PIRSF" id="PIRSF006641">
    <property type="entry name" value="CHP00092"/>
    <property type="match status" value="1"/>
</dbReference>
<dbReference type="InterPro" id="IPR031167">
    <property type="entry name" value="G_OBG"/>
</dbReference>
<accession>A0A644WPV7</accession>
<dbReference type="InterPro" id="IPR004095">
    <property type="entry name" value="TGS"/>
</dbReference>
<feature type="domain" description="TGS" evidence="6">
    <location>
        <begin position="279"/>
        <end position="362"/>
    </location>
</feature>
<protein>
    <submittedName>
        <fullName evidence="7">Ribosome-binding ATPase YchF</fullName>
    </submittedName>
</protein>
<evidence type="ECO:0000256" key="1">
    <source>
        <dbReference type="ARBA" id="ARBA00001946"/>
    </source>
</evidence>
<keyword evidence="2" id="KW-0479">Metal-binding</keyword>
<evidence type="ECO:0000259" key="6">
    <source>
        <dbReference type="PROSITE" id="PS51880"/>
    </source>
</evidence>
<dbReference type="GO" id="GO:0046872">
    <property type="term" value="F:metal ion binding"/>
    <property type="evidence" value="ECO:0007669"/>
    <property type="project" value="UniProtKB-KW"/>
</dbReference>
<dbReference type="InterPro" id="IPR006073">
    <property type="entry name" value="GTP-bd"/>
</dbReference>
<dbReference type="InterPro" id="IPR012675">
    <property type="entry name" value="Beta-grasp_dom_sf"/>
</dbReference>
<dbReference type="PRINTS" id="PR00326">
    <property type="entry name" value="GTP1OBG"/>
</dbReference>
<dbReference type="CDD" id="cd04867">
    <property type="entry name" value="TGS_YchF_OLA1"/>
    <property type="match status" value="1"/>
</dbReference>
<evidence type="ECO:0000256" key="3">
    <source>
        <dbReference type="ARBA" id="ARBA00022741"/>
    </source>
</evidence>
<evidence type="ECO:0000256" key="2">
    <source>
        <dbReference type="ARBA" id="ARBA00022723"/>
    </source>
</evidence>
<dbReference type="GO" id="GO:0016887">
    <property type="term" value="F:ATP hydrolysis activity"/>
    <property type="evidence" value="ECO:0007669"/>
    <property type="project" value="InterPro"/>
</dbReference>
<keyword evidence="4" id="KW-0067">ATP-binding</keyword>
<dbReference type="Gene3D" id="1.10.150.300">
    <property type="entry name" value="TGS-like domain"/>
    <property type="match status" value="1"/>
</dbReference>
<evidence type="ECO:0000313" key="7">
    <source>
        <dbReference type="EMBL" id="MPM05915.1"/>
    </source>
</evidence>
<organism evidence="7">
    <name type="scientific">bioreactor metagenome</name>
    <dbReference type="NCBI Taxonomy" id="1076179"/>
    <lineage>
        <taxon>unclassified sequences</taxon>
        <taxon>metagenomes</taxon>
        <taxon>ecological metagenomes</taxon>
    </lineage>
</organism>
<dbReference type="SUPFAM" id="SSF81271">
    <property type="entry name" value="TGS-like"/>
    <property type="match status" value="1"/>
</dbReference>
<dbReference type="InterPro" id="IPR012676">
    <property type="entry name" value="TGS-like"/>
</dbReference>
<dbReference type="FunFam" id="1.10.150.300:FF:000001">
    <property type="entry name" value="Ribosome-binding ATPase YchF"/>
    <property type="match status" value="1"/>
</dbReference>
<comment type="caution">
    <text evidence="7">The sequence shown here is derived from an EMBL/GenBank/DDBJ whole genome shotgun (WGS) entry which is preliminary data.</text>
</comment>
<dbReference type="Gene3D" id="3.40.50.300">
    <property type="entry name" value="P-loop containing nucleotide triphosphate hydrolases"/>
    <property type="match status" value="1"/>
</dbReference>
<dbReference type="PANTHER" id="PTHR23305:SF18">
    <property type="entry name" value="OBG-TYPE G DOMAIN-CONTAINING PROTEIN"/>
    <property type="match status" value="1"/>
</dbReference>
<dbReference type="EMBL" id="VSSQ01001177">
    <property type="protein sequence ID" value="MPM05915.1"/>
    <property type="molecule type" value="Genomic_DNA"/>
</dbReference>
<evidence type="ECO:0000256" key="4">
    <source>
        <dbReference type="ARBA" id="ARBA00022840"/>
    </source>
</evidence>
<name>A0A644WPV7_9ZZZZ</name>
<dbReference type="GO" id="GO:0005524">
    <property type="term" value="F:ATP binding"/>
    <property type="evidence" value="ECO:0007669"/>
    <property type="project" value="UniProtKB-KW"/>
</dbReference>
<dbReference type="HAMAP" id="MF_00944">
    <property type="entry name" value="YchF_OLA1_ATPase"/>
    <property type="match status" value="1"/>
</dbReference>
<dbReference type="PROSITE" id="PS51880">
    <property type="entry name" value="TGS"/>
    <property type="match status" value="1"/>
</dbReference>
<dbReference type="InterPro" id="IPR027417">
    <property type="entry name" value="P-loop_NTPase"/>
</dbReference>
<dbReference type="SUPFAM" id="SSF52540">
    <property type="entry name" value="P-loop containing nucleoside triphosphate hydrolases"/>
    <property type="match status" value="1"/>
</dbReference>
<dbReference type="CDD" id="cd01900">
    <property type="entry name" value="YchF"/>
    <property type="match status" value="1"/>
</dbReference>
<dbReference type="NCBIfam" id="TIGR00092">
    <property type="entry name" value="redox-regulated ATPase YchF"/>
    <property type="match status" value="1"/>
</dbReference>
<dbReference type="GO" id="GO:0005525">
    <property type="term" value="F:GTP binding"/>
    <property type="evidence" value="ECO:0007669"/>
    <property type="project" value="InterPro"/>
</dbReference>